<name>A0A448X6F8_9PLAT</name>
<dbReference type="Gene3D" id="1.10.1420.10">
    <property type="match status" value="1"/>
</dbReference>
<organism evidence="1 2">
    <name type="scientific">Protopolystoma xenopodis</name>
    <dbReference type="NCBI Taxonomy" id="117903"/>
    <lineage>
        <taxon>Eukaryota</taxon>
        <taxon>Metazoa</taxon>
        <taxon>Spiralia</taxon>
        <taxon>Lophotrochozoa</taxon>
        <taxon>Platyhelminthes</taxon>
        <taxon>Monogenea</taxon>
        <taxon>Polyopisthocotylea</taxon>
        <taxon>Polystomatidea</taxon>
        <taxon>Polystomatidae</taxon>
        <taxon>Protopolystoma</taxon>
    </lineage>
</organism>
<keyword evidence="2" id="KW-1185">Reference proteome</keyword>
<evidence type="ECO:0000313" key="2">
    <source>
        <dbReference type="Proteomes" id="UP000784294"/>
    </source>
</evidence>
<reference evidence="1" key="1">
    <citation type="submission" date="2018-11" db="EMBL/GenBank/DDBJ databases">
        <authorList>
            <consortium name="Pathogen Informatics"/>
        </authorList>
    </citation>
    <scope>NUCLEOTIDE SEQUENCE</scope>
</reference>
<evidence type="ECO:0000313" key="1">
    <source>
        <dbReference type="EMBL" id="VEL29293.1"/>
    </source>
</evidence>
<dbReference type="SUPFAM" id="SSF48334">
    <property type="entry name" value="DNA repair protein MutS, domain III"/>
    <property type="match status" value="1"/>
</dbReference>
<dbReference type="Proteomes" id="UP000784294">
    <property type="component" value="Unassembled WGS sequence"/>
</dbReference>
<dbReference type="AlphaFoldDB" id="A0A448X6F8"/>
<proteinExistence type="predicted"/>
<dbReference type="InterPro" id="IPR036187">
    <property type="entry name" value="DNA_mismatch_repair_MutS_sf"/>
</dbReference>
<accession>A0A448X6F8</accession>
<protein>
    <submittedName>
        <fullName evidence="1">Uncharacterized protein</fullName>
    </submittedName>
</protein>
<dbReference type="EMBL" id="CAAALY010101884">
    <property type="protein sequence ID" value="VEL29293.1"/>
    <property type="molecule type" value="Genomic_DNA"/>
</dbReference>
<gene>
    <name evidence="1" type="ORF">PXEA_LOCUS22733</name>
</gene>
<sequence length="55" mass="6220">MTDPEAIRLRQEAILVLISHSELARGLRDDLKHLPDLERLLIRPNPSLSGPNLLL</sequence>
<comment type="caution">
    <text evidence="1">The sequence shown here is derived from an EMBL/GenBank/DDBJ whole genome shotgun (WGS) entry which is preliminary data.</text>
</comment>